<dbReference type="PANTHER" id="PTHR21666">
    <property type="entry name" value="PEPTIDASE-RELATED"/>
    <property type="match status" value="1"/>
</dbReference>
<evidence type="ECO:0000256" key="1">
    <source>
        <dbReference type="SAM" id="MobiDB-lite"/>
    </source>
</evidence>
<sequence>MFGRLSVYKSSMTATGLARFVLVLGASLSWPASQAVTPGTASPRCPSEFGAEPRTPAEHRRRAEWVPYQRQLPLYEARLPGKPDRQLVMPVSGVRVRQVRDTFARPRGGGRLHEGQDIFAPRNTPVYSAAAGFVWRISETPLGGKWVFTVGAGGRRYYYAHLERFAAGLREGQRVTTSTLLGYVGTTGNARDTPAHLHFEVNEGSQARCDYRAIDPLPLLVDRPPKPSDR</sequence>
<feature type="chain" id="PRO_5003938982" evidence="2">
    <location>
        <begin position="36"/>
        <end position="230"/>
    </location>
</feature>
<dbReference type="Gene3D" id="2.70.70.10">
    <property type="entry name" value="Glucose Permease (Domain IIA)"/>
    <property type="match status" value="1"/>
</dbReference>
<dbReference type="PATRIC" id="fig|937777.3.peg.787"/>
<dbReference type="STRING" id="937777.Deipe_0781"/>
<evidence type="ECO:0000259" key="3">
    <source>
        <dbReference type="Pfam" id="PF01551"/>
    </source>
</evidence>
<dbReference type="GO" id="GO:0004222">
    <property type="term" value="F:metalloendopeptidase activity"/>
    <property type="evidence" value="ECO:0007669"/>
    <property type="project" value="TreeGrafter"/>
</dbReference>
<evidence type="ECO:0000256" key="2">
    <source>
        <dbReference type="SAM" id="SignalP"/>
    </source>
</evidence>
<dbReference type="EMBL" id="CP003382">
    <property type="protein sequence ID" value="AFZ66356.1"/>
    <property type="molecule type" value="Genomic_DNA"/>
</dbReference>
<dbReference type="AlphaFoldDB" id="K9ZXN5"/>
<dbReference type="KEGG" id="dpd:Deipe_0781"/>
<name>K9ZXN5_DEIPD</name>
<feature type="region of interest" description="Disordered" evidence="1">
    <location>
        <begin position="35"/>
        <end position="61"/>
    </location>
</feature>
<dbReference type="SUPFAM" id="SSF51261">
    <property type="entry name" value="Duplicated hybrid motif"/>
    <property type="match status" value="1"/>
</dbReference>
<reference evidence="5" key="1">
    <citation type="submission" date="2012-03" db="EMBL/GenBank/DDBJ databases">
        <title>Complete sequence of chromosome of Deinococcus peraridilitoris DSM 19664.</title>
        <authorList>
            <person name="Lucas S."/>
            <person name="Copeland A."/>
            <person name="Lapidus A."/>
            <person name="Glavina del Rio T."/>
            <person name="Dalin E."/>
            <person name="Tice H."/>
            <person name="Bruce D."/>
            <person name="Goodwin L."/>
            <person name="Pitluck S."/>
            <person name="Peters L."/>
            <person name="Mikhailova N."/>
            <person name="Lu M."/>
            <person name="Kyrpides N."/>
            <person name="Mavromatis K."/>
            <person name="Ivanova N."/>
            <person name="Brettin T."/>
            <person name="Detter J.C."/>
            <person name="Han C."/>
            <person name="Larimer F."/>
            <person name="Land M."/>
            <person name="Hauser L."/>
            <person name="Markowitz V."/>
            <person name="Cheng J.-F."/>
            <person name="Hugenholtz P."/>
            <person name="Woyke T."/>
            <person name="Wu D."/>
            <person name="Pukall R."/>
            <person name="Steenblock K."/>
            <person name="Brambilla E."/>
            <person name="Klenk H.-P."/>
            <person name="Eisen J.A."/>
        </authorList>
    </citation>
    <scope>NUCLEOTIDE SEQUENCE [LARGE SCALE GENOMIC DNA]</scope>
    <source>
        <strain evidence="5">DSM 19664 / LMG 22246 / CIP 109416 / KR-200</strain>
    </source>
</reference>
<feature type="signal peptide" evidence="2">
    <location>
        <begin position="1"/>
        <end position="35"/>
    </location>
</feature>
<dbReference type="CDD" id="cd12797">
    <property type="entry name" value="M23_peptidase"/>
    <property type="match status" value="1"/>
</dbReference>
<feature type="domain" description="M23ase beta-sheet core" evidence="3">
    <location>
        <begin position="112"/>
        <end position="206"/>
    </location>
</feature>
<gene>
    <name evidence="4" type="ordered locus">Deipe_0781</name>
</gene>
<keyword evidence="2" id="KW-0732">Signal</keyword>
<evidence type="ECO:0000313" key="5">
    <source>
        <dbReference type="Proteomes" id="UP000010467"/>
    </source>
</evidence>
<proteinExistence type="predicted"/>
<dbReference type="InterPro" id="IPR016047">
    <property type="entry name" value="M23ase_b-sheet_dom"/>
</dbReference>
<organism evidence="4 5">
    <name type="scientific">Deinococcus peraridilitoris (strain DSM 19664 / LMG 22246 / CIP 109416 / KR-200)</name>
    <dbReference type="NCBI Taxonomy" id="937777"/>
    <lineage>
        <taxon>Bacteria</taxon>
        <taxon>Thermotogati</taxon>
        <taxon>Deinococcota</taxon>
        <taxon>Deinococci</taxon>
        <taxon>Deinococcales</taxon>
        <taxon>Deinococcaceae</taxon>
        <taxon>Deinococcus</taxon>
    </lineage>
</organism>
<keyword evidence="5" id="KW-1185">Reference proteome</keyword>
<dbReference type="PANTHER" id="PTHR21666:SF268">
    <property type="entry name" value="PEPTIDASE M23 DOMAIN-CONTAINING PROTEIN"/>
    <property type="match status" value="1"/>
</dbReference>
<protein>
    <submittedName>
        <fullName evidence="4">Metalloendopeptidase-like membrane protein</fullName>
    </submittedName>
</protein>
<accession>K9ZXN5</accession>
<dbReference type="InterPro" id="IPR011055">
    <property type="entry name" value="Dup_hybrid_motif"/>
</dbReference>
<dbReference type="HOGENOM" id="CLU_101406_0_1_0"/>
<dbReference type="Pfam" id="PF01551">
    <property type="entry name" value="Peptidase_M23"/>
    <property type="match status" value="1"/>
</dbReference>
<dbReference type="InterPro" id="IPR050570">
    <property type="entry name" value="Cell_wall_metabolism_enzyme"/>
</dbReference>
<dbReference type="Proteomes" id="UP000010467">
    <property type="component" value="Chromosome"/>
</dbReference>
<dbReference type="eggNOG" id="COG0739">
    <property type="taxonomic scope" value="Bacteria"/>
</dbReference>
<evidence type="ECO:0000313" key="4">
    <source>
        <dbReference type="EMBL" id="AFZ66356.1"/>
    </source>
</evidence>